<reference evidence="20 21" key="1">
    <citation type="journal article" date="2016" name="Mol. Biol. Evol.">
        <title>Comparative Genomics of Early-Diverging Mushroom-Forming Fungi Provides Insights into the Origins of Lignocellulose Decay Capabilities.</title>
        <authorList>
            <person name="Nagy L.G."/>
            <person name="Riley R."/>
            <person name="Tritt A."/>
            <person name="Adam C."/>
            <person name="Daum C."/>
            <person name="Floudas D."/>
            <person name="Sun H."/>
            <person name="Yadav J.S."/>
            <person name="Pangilinan J."/>
            <person name="Larsson K.H."/>
            <person name="Matsuura K."/>
            <person name="Barry K."/>
            <person name="Labutti K."/>
            <person name="Kuo R."/>
            <person name="Ohm R.A."/>
            <person name="Bhattacharya S.S."/>
            <person name="Shirouzu T."/>
            <person name="Yoshinaga Y."/>
            <person name="Martin F.M."/>
            <person name="Grigoriev I.V."/>
            <person name="Hibbett D.S."/>
        </authorList>
    </citation>
    <scope>NUCLEOTIDE SEQUENCE [LARGE SCALE GENOMIC DNA]</scope>
    <source>
        <strain evidence="20 21">CBS 109695</strain>
    </source>
</reference>
<dbReference type="Gene3D" id="3.30.40.10">
    <property type="entry name" value="Zinc/RING finger domain, C3HC4 (zinc finger)"/>
    <property type="match status" value="1"/>
</dbReference>
<evidence type="ECO:0000259" key="18">
    <source>
        <dbReference type="PROSITE" id="PS50016"/>
    </source>
</evidence>
<keyword evidence="12" id="KW-0804">Transcription</keyword>
<keyword evidence="5" id="KW-0479">Metal-binding</keyword>
<keyword evidence="4" id="KW-0808">Transferase</keyword>
<accession>A0A166ULY5</accession>
<evidence type="ECO:0000256" key="3">
    <source>
        <dbReference type="ARBA" id="ARBA00013184"/>
    </source>
</evidence>
<comment type="catalytic activity">
    <reaction evidence="16">
        <text>L-lysyl-[protein] + acetyl-CoA = N(6)-acetyl-L-lysyl-[protein] + CoA + H(+)</text>
        <dbReference type="Rhea" id="RHEA:45948"/>
        <dbReference type="Rhea" id="RHEA-COMP:9752"/>
        <dbReference type="Rhea" id="RHEA-COMP:10731"/>
        <dbReference type="ChEBI" id="CHEBI:15378"/>
        <dbReference type="ChEBI" id="CHEBI:29969"/>
        <dbReference type="ChEBI" id="CHEBI:57287"/>
        <dbReference type="ChEBI" id="CHEBI:57288"/>
        <dbReference type="ChEBI" id="CHEBI:61930"/>
        <dbReference type="EC" id="2.3.1.48"/>
    </reaction>
</comment>
<dbReference type="PROSITE" id="PS50016">
    <property type="entry name" value="ZF_PHD_2"/>
    <property type="match status" value="2"/>
</dbReference>
<dbReference type="GO" id="GO:0006357">
    <property type="term" value="P:regulation of transcription by RNA polymerase II"/>
    <property type="evidence" value="ECO:0007669"/>
    <property type="project" value="TreeGrafter"/>
</dbReference>
<dbReference type="GO" id="GO:1990467">
    <property type="term" value="C:NuA3a histone acetyltransferase complex"/>
    <property type="evidence" value="ECO:0007669"/>
    <property type="project" value="TreeGrafter"/>
</dbReference>
<dbReference type="PANTHER" id="PTHR10615:SF161">
    <property type="entry name" value="HISTONE ACETYLTRANSFERASE KAT7"/>
    <property type="match status" value="1"/>
</dbReference>
<evidence type="ECO:0000256" key="12">
    <source>
        <dbReference type="ARBA" id="ARBA00023163"/>
    </source>
</evidence>
<evidence type="ECO:0000256" key="2">
    <source>
        <dbReference type="ARBA" id="ARBA00010107"/>
    </source>
</evidence>
<keyword evidence="8" id="KW-0862">Zinc</keyword>
<feature type="domain" description="MYST-type HAT" evidence="19">
    <location>
        <begin position="466"/>
        <end position="789"/>
    </location>
</feature>
<name>A0A166ULY5_9AGAM</name>
<dbReference type="STRING" id="436010.A0A166ULY5"/>
<dbReference type="FunFam" id="3.30.40.10:FF:000005">
    <property type="entry name" value="zinc finger protein isoform X1"/>
    <property type="match status" value="1"/>
</dbReference>
<feature type="compositionally biased region" description="Basic and acidic residues" evidence="17">
    <location>
        <begin position="15"/>
        <end position="29"/>
    </location>
</feature>
<dbReference type="CDD" id="cd15526">
    <property type="entry name" value="PHD1_MOZ_d4"/>
    <property type="match status" value="1"/>
</dbReference>
<keyword evidence="21" id="KW-1185">Reference proteome</keyword>
<dbReference type="GO" id="GO:0004402">
    <property type="term" value="F:histone acetyltransferase activity"/>
    <property type="evidence" value="ECO:0007669"/>
    <property type="project" value="InterPro"/>
</dbReference>
<dbReference type="Gene3D" id="3.30.60.60">
    <property type="entry name" value="N-acetyl transferase-like"/>
    <property type="match status" value="1"/>
</dbReference>
<feature type="compositionally biased region" description="Polar residues" evidence="17">
    <location>
        <begin position="73"/>
        <end position="84"/>
    </location>
</feature>
<feature type="domain" description="PHD-type" evidence="18">
    <location>
        <begin position="120"/>
        <end position="178"/>
    </location>
</feature>
<dbReference type="GO" id="GO:0003682">
    <property type="term" value="F:chromatin binding"/>
    <property type="evidence" value="ECO:0007669"/>
    <property type="project" value="TreeGrafter"/>
</dbReference>
<dbReference type="PROSITE" id="PS51726">
    <property type="entry name" value="MYST_HAT"/>
    <property type="match status" value="1"/>
</dbReference>
<dbReference type="GO" id="GO:0003712">
    <property type="term" value="F:transcription coregulator activity"/>
    <property type="evidence" value="ECO:0007669"/>
    <property type="project" value="TreeGrafter"/>
</dbReference>
<evidence type="ECO:0000256" key="11">
    <source>
        <dbReference type="ARBA" id="ARBA00023015"/>
    </source>
</evidence>
<feature type="active site" description="Proton donor/acceptor" evidence="14">
    <location>
        <position position="644"/>
    </location>
</feature>
<keyword evidence="10" id="KW-0007">Acetylation</keyword>
<keyword evidence="6" id="KW-0677">Repeat</keyword>
<evidence type="ECO:0000256" key="14">
    <source>
        <dbReference type="PIRSR" id="PIRSR602717-51"/>
    </source>
</evidence>
<dbReference type="FunFam" id="3.40.630.30:FF:000001">
    <property type="entry name" value="Histone acetyltransferase"/>
    <property type="match status" value="1"/>
</dbReference>
<comment type="subcellular location">
    <subcellularLocation>
        <location evidence="1 16">Nucleus</location>
    </subcellularLocation>
</comment>
<dbReference type="SUPFAM" id="SSF55729">
    <property type="entry name" value="Acyl-CoA N-acyltransferases (Nat)"/>
    <property type="match status" value="1"/>
</dbReference>
<feature type="region of interest" description="Disordered" evidence="17">
    <location>
        <begin position="946"/>
        <end position="1009"/>
    </location>
</feature>
<dbReference type="InterPro" id="IPR013083">
    <property type="entry name" value="Znf_RING/FYVE/PHD"/>
</dbReference>
<dbReference type="AlphaFoldDB" id="A0A166ULY5"/>
<dbReference type="InterPro" id="IPR036388">
    <property type="entry name" value="WH-like_DNA-bd_sf"/>
</dbReference>
<dbReference type="OrthoDB" id="787137at2759"/>
<dbReference type="GO" id="GO:0005634">
    <property type="term" value="C:nucleus"/>
    <property type="evidence" value="ECO:0007669"/>
    <property type="project" value="UniProtKB-SubCell"/>
</dbReference>
<dbReference type="GO" id="GO:0031507">
    <property type="term" value="P:heterochromatin formation"/>
    <property type="evidence" value="ECO:0007669"/>
    <property type="project" value="UniProtKB-ARBA"/>
</dbReference>
<dbReference type="Pfam" id="PF00628">
    <property type="entry name" value="PHD"/>
    <property type="match status" value="2"/>
</dbReference>
<dbReference type="InterPro" id="IPR019787">
    <property type="entry name" value="Znf_PHD-finger"/>
</dbReference>
<evidence type="ECO:0000256" key="13">
    <source>
        <dbReference type="ARBA" id="ARBA00023242"/>
    </source>
</evidence>
<protein>
    <recommendedName>
        <fullName evidence="3 16">Histone acetyltransferase</fullName>
        <ecNumber evidence="3 16">2.3.1.48</ecNumber>
    </recommendedName>
</protein>
<feature type="region of interest" description="Disordered" evidence="17">
    <location>
        <begin position="230"/>
        <end position="333"/>
    </location>
</feature>
<evidence type="ECO:0000256" key="7">
    <source>
        <dbReference type="ARBA" id="ARBA00022771"/>
    </source>
</evidence>
<dbReference type="PANTHER" id="PTHR10615">
    <property type="entry name" value="HISTONE ACETYLTRANSFERASE"/>
    <property type="match status" value="1"/>
</dbReference>
<sequence length="1144" mass="127120">MGGLAFPSEAVYREVSYDRENGTPHRNDDDAIPIDPALSGPAIDPAIMREENGIIEIQAEPPVFSEQMRAPEQAQQARQYSQGPQGDPFAPQPTAPYFPDEEEPMATPKPIRRKRRPRKEPECGFCQGSDAKNKDGASEAMVSCDECGRSGHPSCMELGDVCDVVRSYPWRCTECKICEICQLKGDDERILFCDYCDRGWHMDCLQPPLEESPPGSWHCPMCPPLDPDPDTEMEYYTSNPESSHLTHETYGQSSDPSSSRQRAPNGHKRKGRQKGVASEDEDSDVDMVEEEAEAEVHIQRAAPKNRRKRRPSKKTRAQYDSDEDEPASPVINKRSRLRAASPVTPKPRMVVRLRIPGKGKEREDEEQKGLFEDILGVADRDTAKTTVENGDKMKFERSRMIAEEKLAPPAPPPPPDLAEVFHAGSLYRPTRSSALHHISLPINASTPGMSTSPAPSTPGPGIAAAPAGLRIRTIRFGEYDIQTWYDAPFPEEYANIPDGRMWICEFCLKYMKSRFGAVRHRMKCKARHPPGDEIYRDGGISVFEVDGRKNKIYCQNLCLLSKMFLDHKSLFYDVEPFLFYVMTEVDDTGARFVGYFSKEKRSPKDYNVSCIMTLPVRQRQGWGNLLIDFSYLLSKKEQRSGSPEKPLSGLGALGYRNYWTLALMRYLDVAPDMPRLEGISAGTSMTIEDIHTTLTQQNMIFAREMTPPPVRPSPGQSIKFPKGRKHGIARRHLQRTQTNDDSDTAVKAPFIPPTHYEIRWDRDKVTHYLAIWEAKGYLTLKPEKLKWSPFLVTRVKKSEGLQALADAAAELSSRVDAVSLDETPAPSNEPTTPSNGTRHPSVSLFGDSVGTSDSNAVPSAFGEESESALPVVEPYMQQEQSQTPSPKVEHTPARQTHKPTNGSTIQSFNGQLSARKNRSRSASQAEQSWADDEALAAKLALEERPATRSLRTRADESPDLKRTLSSASATRLAKRRRVESSPESEVGSPPGIDMTPRHNVVPSTPRLKPTSVKNGVLRVLSPTHNHVVPSIQTQLAYRADEVSIDIKAEAVTTPLTGLTSLHSLPPSEDTVVTGDITDVKQQDTSLDPDVQMCEITQDINGKPIDATVGYEDDAEGDEDDADADGELDAEGELDADDDAEEILF</sequence>
<evidence type="ECO:0000256" key="10">
    <source>
        <dbReference type="ARBA" id="ARBA00022990"/>
    </source>
</evidence>
<dbReference type="EC" id="2.3.1.48" evidence="3 16"/>
<feature type="domain" description="PHD-type" evidence="18">
    <location>
        <begin position="175"/>
        <end position="225"/>
    </location>
</feature>
<feature type="compositionally biased region" description="Basic residues" evidence="17">
    <location>
        <begin position="303"/>
        <end position="316"/>
    </location>
</feature>
<proteinExistence type="inferred from homology"/>
<feature type="region of interest" description="Disordered" evidence="17">
    <location>
        <begin position="820"/>
        <end position="930"/>
    </location>
</feature>
<feature type="compositionally biased region" description="Acidic residues" evidence="17">
    <location>
        <begin position="278"/>
        <end position="293"/>
    </location>
</feature>
<dbReference type="Proteomes" id="UP000076532">
    <property type="component" value="Unassembled WGS sequence"/>
</dbReference>
<keyword evidence="7 15" id="KW-0863">Zinc-finger</keyword>
<dbReference type="FunFam" id="3.30.60.60:FF:000001">
    <property type="entry name" value="Histone acetyltransferase"/>
    <property type="match status" value="1"/>
</dbReference>
<evidence type="ECO:0000256" key="16">
    <source>
        <dbReference type="RuleBase" id="RU361211"/>
    </source>
</evidence>
<feature type="compositionally biased region" description="Polar residues" evidence="17">
    <location>
        <begin position="236"/>
        <end position="262"/>
    </location>
</feature>
<comment type="similarity">
    <text evidence="2 16">Belongs to the MYST (SAS/MOZ) family.</text>
</comment>
<feature type="compositionally biased region" description="Acidic residues" evidence="17">
    <location>
        <begin position="1110"/>
        <end position="1144"/>
    </location>
</feature>
<evidence type="ECO:0000313" key="21">
    <source>
        <dbReference type="Proteomes" id="UP000076532"/>
    </source>
</evidence>
<feature type="compositionally biased region" description="Polar residues" evidence="17">
    <location>
        <begin position="825"/>
        <end position="840"/>
    </location>
</feature>
<evidence type="ECO:0000256" key="6">
    <source>
        <dbReference type="ARBA" id="ARBA00022737"/>
    </source>
</evidence>
<dbReference type="GO" id="GO:0008270">
    <property type="term" value="F:zinc ion binding"/>
    <property type="evidence" value="ECO:0007669"/>
    <property type="project" value="UniProtKB-KW"/>
</dbReference>
<dbReference type="SUPFAM" id="SSF57903">
    <property type="entry name" value="FYVE/PHD zinc finger"/>
    <property type="match status" value="2"/>
</dbReference>
<keyword evidence="9" id="KW-0156">Chromatin regulator</keyword>
<feature type="compositionally biased region" description="Polar residues" evidence="17">
    <location>
        <begin position="898"/>
        <end position="927"/>
    </location>
</feature>
<evidence type="ECO:0000256" key="8">
    <source>
        <dbReference type="ARBA" id="ARBA00022833"/>
    </source>
</evidence>
<dbReference type="Pfam" id="PF01853">
    <property type="entry name" value="MOZ_SAS"/>
    <property type="match status" value="1"/>
</dbReference>
<feature type="compositionally biased region" description="Low complexity" evidence="17">
    <location>
        <begin position="981"/>
        <end position="991"/>
    </location>
</feature>
<evidence type="ECO:0000256" key="4">
    <source>
        <dbReference type="ARBA" id="ARBA00022679"/>
    </source>
</evidence>
<dbReference type="InterPro" id="IPR016181">
    <property type="entry name" value="Acyl_CoA_acyltransferase"/>
</dbReference>
<dbReference type="SMART" id="SM00249">
    <property type="entry name" value="PHD"/>
    <property type="match status" value="2"/>
</dbReference>
<dbReference type="InterPro" id="IPR001965">
    <property type="entry name" value="Znf_PHD"/>
</dbReference>
<evidence type="ECO:0000256" key="17">
    <source>
        <dbReference type="SAM" id="MobiDB-lite"/>
    </source>
</evidence>
<keyword evidence="13 16" id="KW-0539">Nucleus</keyword>
<evidence type="ECO:0000256" key="5">
    <source>
        <dbReference type="ARBA" id="ARBA00022723"/>
    </source>
</evidence>
<feature type="region of interest" description="Disordered" evidence="17">
    <location>
        <begin position="60"/>
        <end position="127"/>
    </location>
</feature>
<evidence type="ECO:0000256" key="1">
    <source>
        <dbReference type="ARBA" id="ARBA00004123"/>
    </source>
</evidence>
<feature type="region of interest" description="Disordered" evidence="17">
    <location>
        <begin position="1103"/>
        <end position="1144"/>
    </location>
</feature>
<feature type="compositionally biased region" description="Basic and acidic residues" evidence="17">
    <location>
        <begin position="946"/>
        <end position="962"/>
    </location>
</feature>
<dbReference type="InterPro" id="IPR040706">
    <property type="entry name" value="Zf-MYST"/>
</dbReference>
<dbReference type="InterPro" id="IPR011011">
    <property type="entry name" value="Znf_FYVE_PHD"/>
</dbReference>
<dbReference type="Gene3D" id="1.10.10.10">
    <property type="entry name" value="Winged helix-like DNA-binding domain superfamily/Winged helix DNA-binding domain"/>
    <property type="match status" value="1"/>
</dbReference>
<dbReference type="InterPro" id="IPR050603">
    <property type="entry name" value="MYST_HAT"/>
</dbReference>
<dbReference type="Pfam" id="PF17772">
    <property type="entry name" value="zf-MYST"/>
    <property type="match status" value="1"/>
</dbReference>
<dbReference type="InterPro" id="IPR002717">
    <property type="entry name" value="HAT_MYST-type"/>
</dbReference>
<organism evidence="20 21">
    <name type="scientific">Athelia psychrophila</name>
    <dbReference type="NCBI Taxonomy" id="1759441"/>
    <lineage>
        <taxon>Eukaryota</taxon>
        <taxon>Fungi</taxon>
        <taxon>Dikarya</taxon>
        <taxon>Basidiomycota</taxon>
        <taxon>Agaricomycotina</taxon>
        <taxon>Agaricomycetes</taxon>
        <taxon>Agaricomycetidae</taxon>
        <taxon>Atheliales</taxon>
        <taxon>Atheliaceae</taxon>
        <taxon>Athelia</taxon>
    </lineage>
</organism>
<gene>
    <name evidence="20" type="ORF">FIBSPDRAFT_813498</name>
</gene>
<keyword evidence="11" id="KW-0805">Transcription regulation</keyword>
<evidence type="ECO:0000256" key="15">
    <source>
        <dbReference type="PROSITE-ProRule" id="PRU00146"/>
    </source>
</evidence>
<dbReference type="EMBL" id="KV417488">
    <property type="protein sequence ID" value="KZP31820.1"/>
    <property type="molecule type" value="Genomic_DNA"/>
</dbReference>
<evidence type="ECO:0000259" key="19">
    <source>
        <dbReference type="PROSITE" id="PS51726"/>
    </source>
</evidence>
<dbReference type="Gene3D" id="3.40.630.30">
    <property type="match status" value="1"/>
</dbReference>
<evidence type="ECO:0000313" key="20">
    <source>
        <dbReference type="EMBL" id="KZP31820.1"/>
    </source>
</evidence>
<evidence type="ECO:0000256" key="9">
    <source>
        <dbReference type="ARBA" id="ARBA00022853"/>
    </source>
</evidence>
<feature type="region of interest" description="Disordered" evidence="17">
    <location>
        <begin position="15"/>
        <end position="42"/>
    </location>
</feature>